<dbReference type="AlphaFoldDB" id="A0A109RPB2"/>
<reference evidence="2" key="1">
    <citation type="submission" date="2015-12" db="EMBL/GenBank/DDBJ databases">
        <title>Complete genome sequence of Lutibacter profundus strain LP1.</title>
        <authorList>
            <person name="Wissuwa J."/>
            <person name="Le Moine Bauer S."/>
            <person name="Stokke R."/>
            <person name="Dahle H."/>
            <person name="Steen I.H."/>
        </authorList>
    </citation>
    <scope>NUCLEOTIDE SEQUENCE [LARGE SCALE GENOMIC DNA]</scope>
    <source>
        <strain evidence="2">LP1</strain>
    </source>
</reference>
<gene>
    <name evidence="1" type="ORF">Lupro_12630</name>
</gene>
<evidence type="ECO:0008006" key="3">
    <source>
        <dbReference type="Google" id="ProtNLM"/>
    </source>
</evidence>
<dbReference type="OrthoDB" id="1118734at2"/>
<evidence type="ECO:0000313" key="1">
    <source>
        <dbReference type="EMBL" id="AMC12056.1"/>
    </source>
</evidence>
<dbReference type="EMBL" id="CP013355">
    <property type="protein sequence ID" value="AMC12056.1"/>
    <property type="molecule type" value="Genomic_DNA"/>
</dbReference>
<dbReference type="Proteomes" id="UP000059672">
    <property type="component" value="Chromosome"/>
</dbReference>
<keyword evidence="2" id="KW-1185">Reference proteome</keyword>
<dbReference type="KEGG" id="lut:Lupro_12630"/>
<proteinExistence type="predicted"/>
<dbReference type="STRING" id="1622118.Lupro_12630"/>
<name>A0A109RPB2_9FLAO</name>
<evidence type="ECO:0000313" key="2">
    <source>
        <dbReference type="Proteomes" id="UP000059672"/>
    </source>
</evidence>
<dbReference type="Pfam" id="PF10677">
    <property type="entry name" value="DUF2490"/>
    <property type="match status" value="1"/>
</dbReference>
<protein>
    <recommendedName>
        <fullName evidence="3">DUF2490 domain-containing protein</fullName>
    </recommendedName>
</protein>
<sequence>MNIVVNSIKRISLILLILPFSLLAQQEEVGNWLMYFGTNKISDKYSIHTEIQYRNYTITPNNTEQLLLRTGLNYHFSDRATVTAGYAYIPSYIYESEQKSPETEEHRIWQQFILTNKIGRVKFEHRYRIEQRWVNHDYKNRLRYRLMLFVPLNKPKIEKGSVFLGLYDEIFINTKETFFDRNRLYGALGYQYNKTTSMQVGMMHQQVNNIGKWYLQFALVFNTDLTNKNN</sequence>
<dbReference type="PATRIC" id="fig|1622118.3.peg.2588"/>
<organism evidence="1 2">
    <name type="scientific">Lutibacter profundi</name>
    <dbReference type="NCBI Taxonomy" id="1622118"/>
    <lineage>
        <taxon>Bacteria</taxon>
        <taxon>Pseudomonadati</taxon>
        <taxon>Bacteroidota</taxon>
        <taxon>Flavobacteriia</taxon>
        <taxon>Flavobacteriales</taxon>
        <taxon>Flavobacteriaceae</taxon>
        <taxon>Lutibacter</taxon>
    </lineage>
</organism>
<dbReference type="RefSeq" id="WP_068211040.1">
    <property type="nucleotide sequence ID" value="NZ_CP013355.1"/>
</dbReference>
<accession>A0A109RPB2</accession>
<reference evidence="1 2" key="2">
    <citation type="journal article" date="2016" name="Int. J. Syst. Evol. Microbiol.">
        <title>Lutibacter profundi sp. nov., isolated from a deep-sea hydrothermal system on the Arctic Mid-Ocean Ridge and emended description of the genus Lutibacter.</title>
        <authorList>
            <person name="Le Moine Bauer S."/>
            <person name="Roalkvam I."/>
            <person name="Steen I.H."/>
            <person name="Dahle H."/>
        </authorList>
    </citation>
    <scope>NUCLEOTIDE SEQUENCE [LARGE SCALE GENOMIC DNA]</scope>
    <source>
        <strain evidence="1 2">LP1</strain>
    </source>
</reference>
<dbReference type="InterPro" id="IPR019619">
    <property type="entry name" value="DUF2490"/>
</dbReference>